<dbReference type="Proteomes" id="UP000265520">
    <property type="component" value="Unassembled WGS sequence"/>
</dbReference>
<name>A0A392RB77_9FABA</name>
<protein>
    <submittedName>
        <fullName evidence="1">Protein NLP8-like</fullName>
    </submittedName>
</protein>
<evidence type="ECO:0000313" key="1">
    <source>
        <dbReference type="EMBL" id="MCI33040.1"/>
    </source>
</evidence>
<sequence>MPVPKNVLIPRTKVNNVDGGINSLVSEDMPSSFSELMNFDTYAG</sequence>
<dbReference type="EMBL" id="LXQA010200949">
    <property type="protein sequence ID" value="MCI33040.1"/>
    <property type="molecule type" value="Genomic_DNA"/>
</dbReference>
<feature type="non-terminal residue" evidence="1">
    <location>
        <position position="44"/>
    </location>
</feature>
<dbReference type="AlphaFoldDB" id="A0A392RB77"/>
<evidence type="ECO:0000313" key="2">
    <source>
        <dbReference type="Proteomes" id="UP000265520"/>
    </source>
</evidence>
<comment type="caution">
    <text evidence="1">The sequence shown here is derived from an EMBL/GenBank/DDBJ whole genome shotgun (WGS) entry which is preliminary data.</text>
</comment>
<organism evidence="1 2">
    <name type="scientific">Trifolium medium</name>
    <dbReference type="NCBI Taxonomy" id="97028"/>
    <lineage>
        <taxon>Eukaryota</taxon>
        <taxon>Viridiplantae</taxon>
        <taxon>Streptophyta</taxon>
        <taxon>Embryophyta</taxon>
        <taxon>Tracheophyta</taxon>
        <taxon>Spermatophyta</taxon>
        <taxon>Magnoliopsida</taxon>
        <taxon>eudicotyledons</taxon>
        <taxon>Gunneridae</taxon>
        <taxon>Pentapetalae</taxon>
        <taxon>rosids</taxon>
        <taxon>fabids</taxon>
        <taxon>Fabales</taxon>
        <taxon>Fabaceae</taxon>
        <taxon>Papilionoideae</taxon>
        <taxon>50 kb inversion clade</taxon>
        <taxon>NPAAA clade</taxon>
        <taxon>Hologalegina</taxon>
        <taxon>IRL clade</taxon>
        <taxon>Trifolieae</taxon>
        <taxon>Trifolium</taxon>
    </lineage>
</organism>
<accession>A0A392RB77</accession>
<reference evidence="1 2" key="1">
    <citation type="journal article" date="2018" name="Front. Plant Sci.">
        <title>Red Clover (Trifolium pratense) and Zigzag Clover (T. medium) - A Picture of Genomic Similarities and Differences.</title>
        <authorList>
            <person name="Dluhosova J."/>
            <person name="Istvanek J."/>
            <person name="Nedelnik J."/>
            <person name="Repkova J."/>
        </authorList>
    </citation>
    <scope>NUCLEOTIDE SEQUENCE [LARGE SCALE GENOMIC DNA]</scope>
    <source>
        <strain evidence="2">cv. 10/8</strain>
        <tissue evidence="1">Leaf</tissue>
    </source>
</reference>
<keyword evidence="2" id="KW-1185">Reference proteome</keyword>
<proteinExistence type="predicted"/>